<dbReference type="Proteomes" id="UP000039021">
    <property type="component" value="Unassembled WGS sequence"/>
</dbReference>
<sequence>MIKVATPASATAADSTSVGVIRLSRRLCLKAPDHRRWAMLTPQRLTTASTSVSACGSNSPLSGFQCSSSEFAGARRTIRSTVWSAARSAAVRAEPIKPDEPAIATTALAITVLNRPRTLPLRGGA</sequence>
<proteinExistence type="predicted"/>
<dbReference type="AlphaFoldDB" id="A0A916LCJ4"/>
<organism evidence="1 2">
    <name type="scientific">Mycobacterium tuberculosis</name>
    <dbReference type="NCBI Taxonomy" id="1773"/>
    <lineage>
        <taxon>Bacteria</taxon>
        <taxon>Bacillati</taxon>
        <taxon>Actinomycetota</taxon>
        <taxon>Actinomycetes</taxon>
        <taxon>Mycobacteriales</taxon>
        <taxon>Mycobacteriaceae</taxon>
        <taxon>Mycobacterium</taxon>
        <taxon>Mycobacterium tuberculosis complex</taxon>
    </lineage>
</organism>
<dbReference type="EMBL" id="CSBK01001337">
    <property type="protein sequence ID" value="COY56021.1"/>
    <property type="molecule type" value="Genomic_DNA"/>
</dbReference>
<reference evidence="2" key="1">
    <citation type="submission" date="2015-03" db="EMBL/GenBank/DDBJ databases">
        <authorList>
            <consortium name="Pathogen Informatics"/>
        </authorList>
    </citation>
    <scope>NUCLEOTIDE SEQUENCE [LARGE SCALE GENOMIC DNA]</scope>
    <source>
        <strain evidence="2">N09902308</strain>
    </source>
</reference>
<evidence type="ECO:0000313" key="2">
    <source>
        <dbReference type="Proteomes" id="UP000039021"/>
    </source>
</evidence>
<name>A0A916LCJ4_MYCTX</name>
<protein>
    <submittedName>
        <fullName evidence="1">Uncharacterized protein</fullName>
    </submittedName>
</protein>
<evidence type="ECO:0000313" key="1">
    <source>
        <dbReference type="EMBL" id="COY56021.1"/>
    </source>
</evidence>
<comment type="caution">
    <text evidence="1">The sequence shown here is derived from an EMBL/GenBank/DDBJ whole genome shotgun (WGS) entry which is preliminary data.</text>
</comment>
<accession>A0A916LCJ4</accession>
<gene>
    <name evidence="1" type="ORF">ERS007739_02799</name>
</gene>